<reference evidence="4 5" key="1">
    <citation type="journal article" date="2014" name="Nature">
        <title>An environmental bacterial taxon with a large and distinct metabolic repertoire.</title>
        <authorList>
            <person name="Wilson M.C."/>
            <person name="Mori T."/>
            <person name="Ruckert C."/>
            <person name="Uria A.R."/>
            <person name="Helf M.J."/>
            <person name="Takada K."/>
            <person name="Gernert C."/>
            <person name="Steffens U.A."/>
            <person name="Heycke N."/>
            <person name="Schmitt S."/>
            <person name="Rinke C."/>
            <person name="Helfrich E.J."/>
            <person name="Brachmann A.O."/>
            <person name="Gurgui C."/>
            <person name="Wakimoto T."/>
            <person name="Kracht M."/>
            <person name="Crusemann M."/>
            <person name="Hentschel U."/>
            <person name="Abe I."/>
            <person name="Matsunaga S."/>
            <person name="Kalinowski J."/>
            <person name="Takeyama H."/>
            <person name="Piel J."/>
        </authorList>
    </citation>
    <scope>NUCLEOTIDE SEQUENCE [LARGE SCALE GENOMIC DNA]</scope>
    <source>
        <strain evidence="5">TSY2</strain>
    </source>
</reference>
<protein>
    <recommendedName>
        <fullName evidence="6">Adenylate cyclase</fullName>
    </recommendedName>
</protein>
<keyword evidence="1" id="KW-1133">Transmembrane helix</keyword>
<dbReference type="InterPro" id="IPR003660">
    <property type="entry name" value="HAMP_dom"/>
</dbReference>
<proteinExistence type="predicted"/>
<dbReference type="AlphaFoldDB" id="W4LHT0"/>
<name>W4LHT0_9BACT</name>
<dbReference type="PANTHER" id="PTHR43081">
    <property type="entry name" value="ADENYLATE CYCLASE, TERMINAL-DIFFERENTIATION SPECIFIC-RELATED"/>
    <property type="match status" value="1"/>
</dbReference>
<keyword evidence="5" id="KW-1185">Reference proteome</keyword>
<dbReference type="PROSITE" id="PS50125">
    <property type="entry name" value="GUANYLATE_CYCLASE_2"/>
    <property type="match status" value="1"/>
</dbReference>
<dbReference type="SMART" id="SM00044">
    <property type="entry name" value="CYCc"/>
    <property type="match status" value="1"/>
</dbReference>
<organism evidence="4 5">
    <name type="scientific">Candidatus Entotheonella gemina</name>
    <dbReference type="NCBI Taxonomy" id="1429439"/>
    <lineage>
        <taxon>Bacteria</taxon>
        <taxon>Pseudomonadati</taxon>
        <taxon>Nitrospinota/Tectimicrobiota group</taxon>
        <taxon>Candidatus Tectimicrobiota</taxon>
        <taxon>Candidatus Entotheonellia</taxon>
        <taxon>Candidatus Entotheonellales</taxon>
        <taxon>Candidatus Entotheonellaceae</taxon>
        <taxon>Candidatus Entotheonella</taxon>
    </lineage>
</organism>
<dbReference type="Pfam" id="PF00211">
    <property type="entry name" value="Guanylate_cyc"/>
    <property type="match status" value="1"/>
</dbReference>
<evidence type="ECO:0008006" key="6">
    <source>
        <dbReference type="Google" id="ProtNLM"/>
    </source>
</evidence>
<feature type="domain" description="HAMP" evidence="3">
    <location>
        <begin position="114"/>
        <end position="167"/>
    </location>
</feature>
<dbReference type="CDD" id="cd06225">
    <property type="entry name" value="HAMP"/>
    <property type="match status" value="1"/>
</dbReference>
<evidence type="ECO:0000313" key="4">
    <source>
        <dbReference type="EMBL" id="ETW96871.1"/>
    </source>
</evidence>
<accession>W4LHT0</accession>
<comment type="caution">
    <text evidence="4">The sequence shown here is derived from an EMBL/GenBank/DDBJ whole genome shotgun (WGS) entry which is preliminary data.</text>
</comment>
<dbReference type="GO" id="GO:0009190">
    <property type="term" value="P:cyclic nucleotide biosynthetic process"/>
    <property type="evidence" value="ECO:0007669"/>
    <property type="project" value="InterPro"/>
</dbReference>
<keyword evidence="1" id="KW-0812">Transmembrane</keyword>
<dbReference type="SUPFAM" id="SSF158472">
    <property type="entry name" value="HAMP domain-like"/>
    <property type="match status" value="1"/>
</dbReference>
<dbReference type="InterPro" id="IPR029787">
    <property type="entry name" value="Nucleotide_cyclase"/>
</dbReference>
<keyword evidence="1" id="KW-0472">Membrane</keyword>
<evidence type="ECO:0000313" key="5">
    <source>
        <dbReference type="Proteomes" id="UP000019140"/>
    </source>
</evidence>
<dbReference type="Gene3D" id="6.10.340.10">
    <property type="match status" value="1"/>
</dbReference>
<feature type="domain" description="Guanylate cyclase" evidence="2">
    <location>
        <begin position="201"/>
        <end position="333"/>
    </location>
</feature>
<dbReference type="EMBL" id="AZHX01002126">
    <property type="protein sequence ID" value="ETW96871.1"/>
    <property type="molecule type" value="Genomic_DNA"/>
</dbReference>
<dbReference type="InterPro" id="IPR001054">
    <property type="entry name" value="A/G_cyclase"/>
</dbReference>
<dbReference type="PATRIC" id="fig|1429439.4.peg.7602"/>
<dbReference type="SUPFAM" id="SSF55073">
    <property type="entry name" value="Nucleotide cyclase"/>
    <property type="match status" value="1"/>
</dbReference>
<dbReference type="Proteomes" id="UP000019140">
    <property type="component" value="Unassembled WGS sequence"/>
</dbReference>
<dbReference type="HOGENOM" id="CLU_547126_0_0_7"/>
<dbReference type="GO" id="GO:0016020">
    <property type="term" value="C:membrane"/>
    <property type="evidence" value="ECO:0007669"/>
    <property type="project" value="InterPro"/>
</dbReference>
<dbReference type="InterPro" id="IPR050697">
    <property type="entry name" value="Adenylyl/Guanylyl_Cyclase_3/4"/>
</dbReference>
<sequence length="506" mass="55049">MHSRLFGGKVIDEGVTEPLRSLCRLLTFTKASDSRLWHRLCGPEGTDFNYDTGLPQFVQINAPIALNGQVVAVLMLNKTADFVAKAVRIKTLKLIGMTCGIIVIGLALFGYASAHMLRPLKNLTTAAGEVAQGNLDVALPPVRRRDEVGRLTTTFSTMLDGLRQRDFIRDAFGRYLSKEIVEELLGSPDGLKLGGEMREITILVSDLRGFTSMASHLSPHDVIDILNRYLGRMVDILMAYRGTVDEFQGDGILAFFGAPIAADDDQERAVACAIEMQTALVEINAEQRRRGLPELRMGIGINTGEVIVGNIGSEKRSKYGAVGSTINEAYRIESYTIGGQILLSPTVYAGIRGLAQIRSTQDVQFKGLQEPVTLYDVVGLQGKYACALPQQEPEHLITLASPLAVACYPVDGKTVSEQAVAGTITRLAESSAEVSLENEVTLYSNMRLQLESPDEPALSEVYAKVVALNQEGEVTAGADVCLGFTFLPEDVKAFLQRQRANAHQLT</sequence>
<dbReference type="GO" id="GO:0004016">
    <property type="term" value="F:adenylate cyclase activity"/>
    <property type="evidence" value="ECO:0007669"/>
    <property type="project" value="UniProtKB-ARBA"/>
</dbReference>
<gene>
    <name evidence="4" type="ORF">ETSY2_45620</name>
</gene>
<dbReference type="GO" id="GO:0035556">
    <property type="term" value="P:intracellular signal transduction"/>
    <property type="evidence" value="ECO:0007669"/>
    <property type="project" value="InterPro"/>
</dbReference>
<dbReference type="PANTHER" id="PTHR43081:SF1">
    <property type="entry name" value="ADENYLATE CYCLASE, TERMINAL-DIFFERENTIATION SPECIFIC"/>
    <property type="match status" value="1"/>
</dbReference>
<evidence type="ECO:0000256" key="1">
    <source>
        <dbReference type="SAM" id="Phobius"/>
    </source>
</evidence>
<dbReference type="Gene3D" id="3.30.70.1230">
    <property type="entry name" value="Nucleotide cyclase"/>
    <property type="match status" value="1"/>
</dbReference>
<dbReference type="CDD" id="cd07302">
    <property type="entry name" value="CHD"/>
    <property type="match status" value="1"/>
</dbReference>
<dbReference type="SMART" id="SM00304">
    <property type="entry name" value="HAMP"/>
    <property type="match status" value="1"/>
</dbReference>
<evidence type="ECO:0000259" key="3">
    <source>
        <dbReference type="PROSITE" id="PS50885"/>
    </source>
</evidence>
<feature type="transmembrane region" description="Helical" evidence="1">
    <location>
        <begin position="94"/>
        <end position="114"/>
    </location>
</feature>
<dbReference type="Pfam" id="PF00672">
    <property type="entry name" value="HAMP"/>
    <property type="match status" value="1"/>
</dbReference>
<dbReference type="PROSITE" id="PS50885">
    <property type="entry name" value="HAMP"/>
    <property type="match status" value="1"/>
</dbReference>
<evidence type="ECO:0000259" key="2">
    <source>
        <dbReference type="PROSITE" id="PS50125"/>
    </source>
</evidence>